<name>A0A0X1KTP3_9THEM</name>
<dbReference type="OrthoDB" id="9939823at2"/>
<dbReference type="AlphaFoldDB" id="A0A0X1KTP3"/>
<dbReference type="PATRIC" id="fig|1123384.7.peg.132"/>
<evidence type="ECO:0000313" key="1">
    <source>
        <dbReference type="EMBL" id="AJC74621.1"/>
    </source>
</evidence>
<accession>A0A0X1KTP3</accession>
<dbReference type="STRING" id="1123384.AJ81_00675"/>
<dbReference type="PaxDb" id="1123384-AJ81_00675"/>
<protein>
    <submittedName>
        <fullName evidence="1">Uncharacterized protein</fullName>
    </submittedName>
</protein>
<proteinExistence type="predicted"/>
<sequence>MRSKLLLIAFLTFLALAIVIFRTSRQRLKLYCEDDLKSIVVNVLREQGMKYEFSEREKAVLIVERSKIIYKGVEYNLAWEKRLNERIEEILSVYFKGARIEALSSGFLSERYRVMVQGSVRIVEVRVAGKDALSDVIESILSERGDYFENGFILAPIEAIMEGKRIFFYDPRTEQVLFEDAGGS</sequence>
<keyword evidence="2" id="KW-1185">Reference proteome</keyword>
<reference evidence="1 2" key="1">
    <citation type="submission" date="2014-01" db="EMBL/GenBank/DDBJ databases">
        <title>Genome sequencing of Thermotog hypogea.</title>
        <authorList>
            <person name="Zhang X."/>
            <person name="Alvare G."/>
            <person name="Fristensky B."/>
            <person name="Chen L."/>
            <person name="Suen T."/>
            <person name="Chen Q."/>
            <person name="Ma K."/>
        </authorList>
    </citation>
    <scope>NUCLEOTIDE SEQUENCE [LARGE SCALE GENOMIC DNA]</scope>
    <source>
        <strain evidence="1 2">DSM 11164</strain>
    </source>
</reference>
<gene>
    <name evidence="1" type="ORF">AJ81_00675</name>
</gene>
<dbReference type="Proteomes" id="UP000077469">
    <property type="component" value="Chromosome"/>
</dbReference>
<evidence type="ECO:0000313" key="2">
    <source>
        <dbReference type="Proteomes" id="UP000077469"/>
    </source>
</evidence>
<dbReference type="EMBL" id="CP007141">
    <property type="protein sequence ID" value="AJC74621.1"/>
    <property type="molecule type" value="Genomic_DNA"/>
</dbReference>
<dbReference type="RefSeq" id="WP_031503131.1">
    <property type="nucleotide sequence ID" value="NC_022795.1"/>
</dbReference>
<organism evidence="1 2">
    <name type="scientific">Pseudothermotoga hypogea DSM 11164 = NBRC 106472</name>
    <dbReference type="NCBI Taxonomy" id="1123384"/>
    <lineage>
        <taxon>Bacteria</taxon>
        <taxon>Thermotogati</taxon>
        <taxon>Thermotogota</taxon>
        <taxon>Thermotogae</taxon>
        <taxon>Thermotogales</taxon>
        <taxon>Thermotogaceae</taxon>
        <taxon>Pseudothermotoga</taxon>
    </lineage>
</organism>
<dbReference type="KEGG" id="phy:AJ81_00675"/>